<gene>
    <name evidence="1" type="ORF">SDC9_105374</name>
</gene>
<evidence type="ECO:0000313" key="1">
    <source>
        <dbReference type="EMBL" id="MPM58543.1"/>
    </source>
</evidence>
<sequence length="430" mass="47223">MKKIISVSILMLFLLFFPEFVHGTNNTQKDKAVAEGLQMAVFDIDITPPVGYTMPYGVVLNRWDMELKAKGIILFGAGKPIVLVSLDWLGIANDCYDEFKRSLARAAGTVSERVAVHVIHQHDAPYPRDCLNDSFALSVIHRLEMAVVNSLENTIPITHIGLGEAQVYKVASNRRILGDDGKVKAMRWTACKDSALRTEPEGLIDPMLSAVSFWNENKPVAVLNFYATHPQSYYGTGVPNPDYPGIARFYRQLAIPDALQVYFTGAGGNVGAGKYNDGAHENRGVLAGRLADGMKQAWENTQQVAVISSDIQWTSEPVVLPLDSVKAEEALWKRYKAGKKVDMQCLTIANKARILFMPGELLVEYQIAAKKMRPDLFVAMAAYGDLGFGYIPPAAAFPQGGYEVDVAKVTPEAETIILNTIAKLLNGKAK</sequence>
<protein>
    <recommendedName>
        <fullName evidence="2">Neutral/alkaline non-lysosomal ceramidase N-terminal domain-containing protein</fullName>
    </recommendedName>
</protein>
<reference evidence="1" key="1">
    <citation type="submission" date="2019-08" db="EMBL/GenBank/DDBJ databases">
        <authorList>
            <person name="Kucharzyk K."/>
            <person name="Murdoch R.W."/>
            <person name="Higgins S."/>
            <person name="Loffler F."/>
        </authorList>
    </citation>
    <scope>NUCLEOTIDE SEQUENCE</scope>
</reference>
<proteinExistence type="predicted"/>
<comment type="caution">
    <text evidence="1">The sequence shown here is derived from an EMBL/GenBank/DDBJ whole genome shotgun (WGS) entry which is preliminary data.</text>
</comment>
<evidence type="ECO:0008006" key="2">
    <source>
        <dbReference type="Google" id="ProtNLM"/>
    </source>
</evidence>
<dbReference type="EMBL" id="VSSQ01016820">
    <property type="protein sequence ID" value="MPM58543.1"/>
    <property type="molecule type" value="Genomic_DNA"/>
</dbReference>
<name>A0A645B5X9_9ZZZZ</name>
<dbReference type="AlphaFoldDB" id="A0A645B5X9"/>
<organism evidence="1">
    <name type="scientific">bioreactor metagenome</name>
    <dbReference type="NCBI Taxonomy" id="1076179"/>
    <lineage>
        <taxon>unclassified sequences</taxon>
        <taxon>metagenomes</taxon>
        <taxon>ecological metagenomes</taxon>
    </lineage>
</organism>
<accession>A0A645B5X9</accession>